<dbReference type="RefSeq" id="WP_099125014.1">
    <property type="nucleotide sequence ID" value="NZ_CAWNRH010000079.1"/>
</dbReference>
<dbReference type="Proteomes" id="UP000222366">
    <property type="component" value="Unassembled WGS sequence"/>
</dbReference>
<feature type="transmembrane region" description="Helical" evidence="1">
    <location>
        <begin position="82"/>
        <end position="104"/>
    </location>
</feature>
<comment type="caution">
    <text evidence="2">The sequence shown here is derived from an EMBL/GenBank/DDBJ whole genome shotgun (WGS) entry which is preliminary data.</text>
</comment>
<feature type="transmembrane region" description="Helical" evidence="1">
    <location>
        <begin position="50"/>
        <end position="76"/>
    </location>
</feature>
<dbReference type="InterPro" id="IPR009937">
    <property type="entry name" value="Phage_holin_3_6"/>
</dbReference>
<organism evidence="2 3">
    <name type="scientific">Xenorhabdus stockiae</name>
    <dbReference type="NCBI Taxonomy" id="351614"/>
    <lineage>
        <taxon>Bacteria</taxon>
        <taxon>Pseudomonadati</taxon>
        <taxon>Pseudomonadota</taxon>
        <taxon>Gammaproteobacteria</taxon>
        <taxon>Enterobacterales</taxon>
        <taxon>Morganellaceae</taxon>
        <taxon>Xenorhabdus</taxon>
    </lineage>
</organism>
<dbReference type="AlphaFoldDB" id="A0A2D0KPC6"/>
<keyword evidence="1" id="KW-0812">Transmembrane</keyword>
<sequence length="132" mass="14546">MTQLPHSQGPGRGIFNTLRRVATLIVGMVETRVQLAALELEEGAATLVKLLLLVGFTLLFAALGITCLLILVFLAVDPLYQITIIAIAAGTLLLLAVLGTIWTIRKSRHLAFFNATREQLRIDRNMLENDHE</sequence>
<keyword evidence="1" id="KW-1133">Transmembrane helix</keyword>
<dbReference type="EMBL" id="NJAJ01000017">
    <property type="protein sequence ID" value="PHM65289.1"/>
    <property type="molecule type" value="Genomic_DNA"/>
</dbReference>
<evidence type="ECO:0000313" key="2">
    <source>
        <dbReference type="EMBL" id="PHM65289.1"/>
    </source>
</evidence>
<protein>
    <submittedName>
        <fullName evidence="2">Membrane protein</fullName>
    </submittedName>
</protein>
<proteinExistence type="predicted"/>
<evidence type="ECO:0000256" key="1">
    <source>
        <dbReference type="SAM" id="Phobius"/>
    </source>
</evidence>
<reference evidence="2 3" key="1">
    <citation type="journal article" date="2017" name="Nat. Microbiol.">
        <title>Natural product diversity associated with the nematode symbionts Photorhabdus and Xenorhabdus.</title>
        <authorList>
            <person name="Tobias N.J."/>
            <person name="Wolff H."/>
            <person name="Djahanschiri B."/>
            <person name="Grundmann F."/>
            <person name="Kronenwerth M."/>
            <person name="Shi Y.M."/>
            <person name="Simonyi S."/>
            <person name="Grun P."/>
            <person name="Shapiro-Ilan D."/>
            <person name="Pidot S.J."/>
            <person name="Stinear T.P."/>
            <person name="Ebersberger I."/>
            <person name="Bode H.B."/>
        </authorList>
    </citation>
    <scope>NUCLEOTIDE SEQUENCE [LARGE SCALE GENOMIC DNA]</scope>
    <source>
        <strain evidence="2 3">DSM 17904</strain>
    </source>
</reference>
<evidence type="ECO:0000313" key="3">
    <source>
        <dbReference type="Proteomes" id="UP000222366"/>
    </source>
</evidence>
<name>A0A2D0KPC6_9GAMM</name>
<keyword evidence="1" id="KW-0472">Membrane</keyword>
<gene>
    <name evidence="2" type="ORF">Xsto_02085</name>
</gene>
<dbReference type="Pfam" id="PF07332">
    <property type="entry name" value="Phage_holin_3_6"/>
    <property type="match status" value="1"/>
</dbReference>
<accession>A0A2D0KPC6</accession>
<keyword evidence="3" id="KW-1185">Reference proteome</keyword>